<evidence type="ECO:0000313" key="6">
    <source>
        <dbReference type="EMBL" id="SFK32226.1"/>
    </source>
</evidence>
<organism evidence="6 7">
    <name type="scientific">Succinivibrio dextrinosolvens</name>
    <dbReference type="NCBI Taxonomy" id="83771"/>
    <lineage>
        <taxon>Bacteria</taxon>
        <taxon>Pseudomonadati</taxon>
        <taxon>Pseudomonadota</taxon>
        <taxon>Gammaproteobacteria</taxon>
        <taxon>Aeromonadales</taxon>
        <taxon>Succinivibrionaceae</taxon>
        <taxon>Succinivibrio</taxon>
    </lineage>
</organism>
<keyword evidence="3 4" id="KW-0732">Signal</keyword>
<sequence length="327" mass="36707">MKISALLRNLIFISAVLPFASNAQNDTNCFYISLKPEIIAKTDVLIKKYGREKNISFMTHDAKSNSLNQRFQIDNDFSYGDSTIIITNDNASAQNVINLSKKNRIPLVFSLIRPQVSFLSFPKAWFVGPNEALAGQMQAEILNEYIKSKGNIDKNHNKILELVIMRGEKSNPDTITRTTSLMSGLIQHGYILSPMTENYANWDFDEAYRIMGIQIKKLGLENIEAIAANNDDMALGVLKAIQEFGYNKEDPDKFIPIVGIGGDSAVLKAVDEKVIIGTVVPDLDTMAKITIELITDSSLTEQKIRDTYKLKVENRNVLVNYSEQKNF</sequence>
<dbReference type="Gene3D" id="3.40.50.2300">
    <property type="match status" value="2"/>
</dbReference>
<evidence type="ECO:0000259" key="5">
    <source>
        <dbReference type="Pfam" id="PF13407"/>
    </source>
</evidence>
<dbReference type="RefSeq" id="WP_074841374.1">
    <property type="nucleotide sequence ID" value="NZ_CP047056.1"/>
</dbReference>
<dbReference type="OrthoDB" id="4827464at2"/>
<name>A0A662ZCM7_9GAMM</name>
<accession>A0A662ZCM7</accession>
<reference evidence="6 7" key="1">
    <citation type="submission" date="2016-10" db="EMBL/GenBank/DDBJ databases">
        <authorList>
            <person name="Varghese N."/>
            <person name="Submissions S."/>
        </authorList>
    </citation>
    <scope>NUCLEOTIDE SEQUENCE [LARGE SCALE GENOMIC DNA]</scope>
    <source>
        <strain evidence="6 7">22B</strain>
    </source>
</reference>
<dbReference type="InterPro" id="IPR028082">
    <property type="entry name" value="Peripla_BP_I"/>
</dbReference>
<dbReference type="SUPFAM" id="SSF53822">
    <property type="entry name" value="Periplasmic binding protein-like I"/>
    <property type="match status" value="1"/>
</dbReference>
<dbReference type="EMBL" id="FOSF01000054">
    <property type="protein sequence ID" value="SFK32226.1"/>
    <property type="molecule type" value="Genomic_DNA"/>
</dbReference>
<evidence type="ECO:0000256" key="3">
    <source>
        <dbReference type="ARBA" id="ARBA00022729"/>
    </source>
</evidence>
<dbReference type="Pfam" id="PF13407">
    <property type="entry name" value="Peripla_BP_4"/>
    <property type="match status" value="1"/>
</dbReference>
<comment type="similarity">
    <text evidence="2">Belongs to the bacterial solute-binding protein 2 family.</text>
</comment>
<dbReference type="InterPro" id="IPR025997">
    <property type="entry name" value="SBP_2_dom"/>
</dbReference>
<evidence type="ECO:0000256" key="4">
    <source>
        <dbReference type="SAM" id="SignalP"/>
    </source>
</evidence>
<dbReference type="PANTHER" id="PTHR46847">
    <property type="entry name" value="D-ALLOSE-BINDING PERIPLASMIC PROTEIN-RELATED"/>
    <property type="match status" value="1"/>
</dbReference>
<dbReference type="AlphaFoldDB" id="A0A662ZCM7"/>
<evidence type="ECO:0000256" key="2">
    <source>
        <dbReference type="ARBA" id="ARBA00007639"/>
    </source>
</evidence>
<evidence type="ECO:0000313" key="7">
    <source>
        <dbReference type="Proteomes" id="UP000243374"/>
    </source>
</evidence>
<comment type="subcellular location">
    <subcellularLocation>
        <location evidence="1">Cell envelope</location>
    </subcellularLocation>
</comment>
<gene>
    <name evidence="6" type="ORF">SAMN04487865_105420</name>
</gene>
<feature type="domain" description="Periplasmic binding protein" evidence="5">
    <location>
        <begin position="47"/>
        <end position="295"/>
    </location>
</feature>
<proteinExistence type="inferred from homology"/>
<dbReference type="GO" id="GO:0030246">
    <property type="term" value="F:carbohydrate binding"/>
    <property type="evidence" value="ECO:0007669"/>
    <property type="project" value="UniProtKB-ARBA"/>
</dbReference>
<feature type="signal peptide" evidence="4">
    <location>
        <begin position="1"/>
        <end position="23"/>
    </location>
</feature>
<keyword evidence="7" id="KW-1185">Reference proteome</keyword>
<protein>
    <submittedName>
        <fullName evidence="6">Methyl-galactoside transport system substrate-binding protein</fullName>
    </submittedName>
</protein>
<dbReference type="GO" id="GO:0030313">
    <property type="term" value="C:cell envelope"/>
    <property type="evidence" value="ECO:0007669"/>
    <property type="project" value="UniProtKB-SubCell"/>
</dbReference>
<dbReference type="GO" id="GO:0055085">
    <property type="term" value="P:transmembrane transport"/>
    <property type="evidence" value="ECO:0007669"/>
    <property type="project" value="UniProtKB-ARBA"/>
</dbReference>
<feature type="chain" id="PRO_5024887153" evidence="4">
    <location>
        <begin position="24"/>
        <end position="327"/>
    </location>
</feature>
<dbReference type="PANTHER" id="PTHR46847:SF1">
    <property type="entry name" value="D-ALLOSE-BINDING PERIPLASMIC PROTEIN-RELATED"/>
    <property type="match status" value="1"/>
</dbReference>
<dbReference type="Proteomes" id="UP000243374">
    <property type="component" value="Unassembled WGS sequence"/>
</dbReference>
<evidence type="ECO:0000256" key="1">
    <source>
        <dbReference type="ARBA" id="ARBA00004196"/>
    </source>
</evidence>